<keyword evidence="4" id="KW-0808">Transferase</keyword>
<dbReference type="Pfam" id="PF01584">
    <property type="entry name" value="CheW"/>
    <property type="match status" value="1"/>
</dbReference>
<dbReference type="PANTHER" id="PTHR43395:SF1">
    <property type="entry name" value="CHEMOTAXIS PROTEIN CHEA"/>
    <property type="match status" value="1"/>
</dbReference>
<keyword evidence="15" id="KW-1185">Reference proteome</keyword>
<feature type="modified residue" description="4-aspartylphosphate" evidence="8">
    <location>
        <position position="670"/>
    </location>
</feature>
<evidence type="ECO:0000313" key="14">
    <source>
        <dbReference type="EMBL" id="GLQ91077.1"/>
    </source>
</evidence>
<dbReference type="SMART" id="SM00073">
    <property type="entry name" value="HPT"/>
    <property type="match status" value="1"/>
</dbReference>
<dbReference type="InterPro" id="IPR011006">
    <property type="entry name" value="CheY-like_superfamily"/>
</dbReference>
<dbReference type="EC" id="2.7.13.3" evidence="2"/>
<proteinExistence type="predicted"/>
<comment type="caution">
    <text evidence="14">The sequence shown here is derived from an EMBL/GenBank/DDBJ whole genome shotgun (WGS) entry which is preliminary data.</text>
</comment>
<dbReference type="PRINTS" id="PR00344">
    <property type="entry name" value="BCTRLSENSOR"/>
</dbReference>
<dbReference type="Gene3D" id="3.30.565.10">
    <property type="entry name" value="Histidine kinase-like ATPase, C-terminal domain"/>
    <property type="match status" value="1"/>
</dbReference>
<dbReference type="PROSITE" id="PS50109">
    <property type="entry name" value="HIS_KIN"/>
    <property type="match status" value="1"/>
</dbReference>
<feature type="modified residue" description="Phosphohistidine" evidence="7">
    <location>
        <position position="43"/>
    </location>
</feature>
<evidence type="ECO:0000259" key="11">
    <source>
        <dbReference type="PROSITE" id="PS50110"/>
    </source>
</evidence>
<evidence type="ECO:0000256" key="2">
    <source>
        <dbReference type="ARBA" id="ARBA00012438"/>
    </source>
</evidence>
<comment type="catalytic activity">
    <reaction evidence="1">
        <text>ATP + protein L-histidine = ADP + protein N-phospho-L-histidine.</text>
        <dbReference type="EC" id="2.7.13.3"/>
    </reaction>
</comment>
<name>A0ABQ5XI99_9GAMM</name>
<accession>A0ABQ5XI99</accession>
<dbReference type="GO" id="GO:0016301">
    <property type="term" value="F:kinase activity"/>
    <property type="evidence" value="ECO:0007669"/>
    <property type="project" value="UniProtKB-KW"/>
</dbReference>
<dbReference type="Gene3D" id="2.30.30.40">
    <property type="entry name" value="SH3 Domains"/>
    <property type="match status" value="1"/>
</dbReference>
<dbReference type="SUPFAM" id="SSF55874">
    <property type="entry name" value="ATPase domain of HSP90 chaperone/DNA topoisomerase II/histidine kinase"/>
    <property type="match status" value="1"/>
</dbReference>
<feature type="domain" description="Histidine kinase" evidence="10">
    <location>
        <begin position="324"/>
        <end position="462"/>
    </location>
</feature>
<feature type="domain" description="HPt" evidence="13">
    <location>
        <begin position="1"/>
        <end position="100"/>
    </location>
</feature>
<evidence type="ECO:0000256" key="9">
    <source>
        <dbReference type="SAM" id="MobiDB-lite"/>
    </source>
</evidence>
<feature type="domain" description="CheW-like" evidence="12">
    <location>
        <begin position="464"/>
        <end position="598"/>
    </location>
</feature>
<evidence type="ECO:0000256" key="6">
    <source>
        <dbReference type="ARBA" id="ARBA00023012"/>
    </source>
</evidence>
<dbReference type="Proteomes" id="UP001156670">
    <property type="component" value="Unassembled WGS sequence"/>
</dbReference>
<evidence type="ECO:0000259" key="13">
    <source>
        <dbReference type="PROSITE" id="PS50894"/>
    </source>
</evidence>
<dbReference type="Gene3D" id="3.40.50.2300">
    <property type="match status" value="1"/>
</dbReference>
<dbReference type="InterPro" id="IPR036641">
    <property type="entry name" value="HPT_dom_sf"/>
</dbReference>
<organism evidence="14 15">
    <name type="scientific">Dyella acidisoli</name>
    <dbReference type="NCBI Taxonomy" id="1867834"/>
    <lineage>
        <taxon>Bacteria</taxon>
        <taxon>Pseudomonadati</taxon>
        <taxon>Pseudomonadota</taxon>
        <taxon>Gammaproteobacteria</taxon>
        <taxon>Lysobacterales</taxon>
        <taxon>Rhodanobacteraceae</taxon>
        <taxon>Dyella</taxon>
    </lineage>
</organism>
<evidence type="ECO:0000256" key="7">
    <source>
        <dbReference type="PROSITE-ProRule" id="PRU00110"/>
    </source>
</evidence>
<evidence type="ECO:0000256" key="1">
    <source>
        <dbReference type="ARBA" id="ARBA00000085"/>
    </source>
</evidence>
<dbReference type="InterPro" id="IPR002545">
    <property type="entry name" value="CheW-lke_dom"/>
</dbReference>
<evidence type="ECO:0000256" key="3">
    <source>
        <dbReference type="ARBA" id="ARBA00022553"/>
    </source>
</evidence>
<protein>
    <recommendedName>
        <fullName evidence="2">histidine kinase</fullName>
        <ecNumber evidence="2">2.7.13.3</ecNumber>
    </recommendedName>
</protein>
<dbReference type="PROSITE" id="PS50851">
    <property type="entry name" value="CHEW"/>
    <property type="match status" value="1"/>
</dbReference>
<dbReference type="InterPro" id="IPR008207">
    <property type="entry name" value="Sig_transdc_His_kin_Hpt_dom"/>
</dbReference>
<dbReference type="InterPro" id="IPR051315">
    <property type="entry name" value="Bact_Chemotaxis_CheA"/>
</dbReference>
<feature type="region of interest" description="Disordered" evidence="9">
    <location>
        <begin position="130"/>
        <end position="153"/>
    </location>
</feature>
<dbReference type="Pfam" id="PF00072">
    <property type="entry name" value="Response_reg"/>
    <property type="match status" value="1"/>
</dbReference>
<dbReference type="InterPro" id="IPR036890">
    <property type="entry name" value="HATPase_C_sf"/>
</dbReference>
<dbReference type="RefSeq" id="WP_284318856.1">
    <property type="nucleotide sequence ID" value="NZ_BSOB01000001.1"/>
</dbReference>
<dbReference type="SMART" id="SM00260">
    <property type="entry name" value="CheW"/>
    <property type="match status" value="1"/>
</dbReference>
<sequence length="743" mass="82206">MSMLDLFRLETESQAQVLTSGLLALERDPAASEHLESCMRAAHSLKGAARIVGVNAGVHVSHAMEDTFVAAQRGDILLRQDHIDVLLRCVDLFNRIAKTSQTELNQWEEARSGEVATALSDLKGALASFPDRDAETREDKPAPAASERKPEDVAVVESPHEAHEQVLRVTSAHLNRLLGLTGEALVESRWLRPFSESMLKLKRLHYDIDRAIETLRGALPESALNEQSVHALNEVRRLVLQSHHGMGKRLAELEMHDHRASNLAHLMYSEAMSCRMRPFTDGVLWLPRMARDVARALGKQVRVELVGQSTHVDREILEKLEAPLGHLVRNAIDHGICAPEERRTMGKPMDGLVRVEARHHGGMLQIEVSDDGRGIDLGRLREGIVRRKLTTEETAARLSDEELLEFLFLPGFSMKDSVTDISGRGVGLDVVRTMVKRLRGSVRVFSTAGKGTHFQLLLPLSQSVVRALLADVGGEPYAFPLAAVVRTLKLGRDQIEVLEGRQFFQLDGRAIGLISTQQVLQGGTQSIEEDLPVIVIGDAGSDMYGLAVDRLLGEHELVVRALDHRLGKIRNVAAGALMEDGRPALIVDIEDLVRSVEKLIATHDLGTLRAGAESARVKRKRVLVVDDSLTVRELERTLLDNAGYEVEVAIDGMDGWNAIRTAHYDLMVTDIDMPRMDGIELVTLIKKDAHLKTTPVLIVSYKDREEDRRRGLEAGADYYLAKGSFHDESLLQAVMDLIGEADA</sequence>
<dbReference type="Pfam" id="PF01627">
    <property type="entry name" value="Hpt"/>
    <property type="match status" value="1"/>
</dbReference>
<reference evidence="15" key="1">
    <citation type="journal article" date="2019" name="Int. J. Syst. Evol. Microbiol.">
        <title>The Global Catalogue of Microorganisms (GCM) 10K type strain sequencing project: providing services to taxonomists for standard genome sequencing and annotation.</title>
        <authorList>
            <consortium name="The Broad Institute Genomics Platform"/>
            <consortium name="The Broad Institute Genome Sequencing Center for Infectious Disease"/>
            <person name="Wu L."/>
            <person name="Ma J."/>
        </authorList>
    </citation>
    <scope>NUCLEOTIDE SEQUENCE [LARGE SCALE GENOMIC DNA]</scope>
    <source>
        <strain evidence="15">NBRC 111980</strain>
    </source>
</reference>
<dbReference type="InterPro" id="IPR001789">
    <property type="entry name" value="Sig_transdc_resp-reg_receiver"/>
</dbReference>
<dbReference type="SUPFAM" id="SSF47226">
    <property type="entry name" value="Histidine-containing phosphotransfer domain, HPT domain"/>
    <property type="match status" value="1"/>
</dbReference>
<dbReference type="InterPro" id="IPR036061">
    <property type="entry name" value="CheW-like_dom_sf"/>
</dbReference>
<keyword evidence="3 8" id="KW-0597">Phosphoprotein</keyword>
<gene>
    <name evidence="14" type="ORF">GCM10007901_00270</name>
</gene>
<evidence type="ECO:0000259" key="12">
    <source>
        <dbReference type="PROSITE" id="PS50851"/>
    </source>
</evidence>
<dbReference type="SUPFAM" id="SSF52172">
    <property type="entry name" value="CheY-like"/>
    <property type="match status" value="1"/>
</dbReference>
<dbReference type="Pfam" id="PF02518">
    <property type="entry name" value="HATPase_c"/>
    <property type="match status" value="1"/>
</dbReference>
<feature type="domain" description="Response regulatory" evidence="11">
    <location>
        <begin position="621"/>
        <end position="737"/>
    </location>
</feature>
<dbReference type="PROSITE" id="PS50110">
    <property type="entry name" value="RESPONSE_REGULATORY"/>
    <property type="match status" value="1"/>
</dbReference>
<dbReference type="InterPro" id="IPR003594">
    <property type="entry name" value="HATPase_dom"/>
</dbReference>
<dbReference type="PANTHER" id="PTHR43395">
    <property type="entry name" value="SENSOR HISTIDINE KINASE CHEA"/>
    <property type="match status" value="1"/>
</dbReference>
<dbReference type="InterPro" id="IPR005467">
    <property type="entry name" value="His_kinase_dom"/>
</dbReference>
<dbReference type="SUPFAM" id="SSF50341">
    <property type="entry name" value="CheW-like"/>
    <property type="match status" value="1"/>
</dbReference>
<keyword evidence="5 14" id="KW-0418">Kinase</keyword>
<dbReference type="CDD" id="cd00088">
    <property type="entry name" value="HPT"/>
    <property type="match status" value="1"/>
</dbReference>
<evidence type="ECO:0000259" key="10">
    <source>
        <dbReference type="PROSITE" id="PS50109"/>
    </source>
</evidence>
<evidence type="ECO:0000256" key="4">
    <source>
        <dbReference type="ARBA" id="ARBA00022679"/>
    </source>
</evidence>
<evidence type="ECO:0000256" key="5">
    <source>
        <dbReference type="ARBA" id="ARBA00022777"/>
    </source>
</evidence>
<dbReference type="EMBL" id="BSOB01000001">
    <property type="protein sequence ID" value="GLQ91077.1"/>
    <property type="molecule type" value="Genomic_DNA"/>
</dbReference>
<dbReference type="PROSITE" id="PS50894">
    <property type="entry name" value="HPT"/>
    <property type="match status" value="1"/>
</dbReference>
<keyword evidence="6" id="KW-0902">Two-component regulatory system</keyword>
<dbReference type="SMART" id="SM00448">
    <property type="entry name" value="REC"/>
    <property type="match status" value="1"/>
</dbReference>
<dbReference type="InterPro" id="IPR004358">
    <property type="entry name" value="Sig_transdc_His_kin-like_C"/>
</dbReference>
<evidence type="ECO:0000313" key="15">
    <source>
        <dbReference type="Proteomes" id="UP001156670"/>
    </source>
</evidence>
<dbReference type="SMART" id="SM00387">
    <property type="entry name" value="HATPase_c"/>
    <property type="match status" value="1"/>
</dbReference>
<dbReference type="Gene3D" id="1.20.120.160">
    <property type="entry name" value="HPT domain"/>
    <property type="match status" value="1"/>
</dbReference>
<evidence type="ECO:0000256" key="8">
    <source>
        <dbReference type="PROSITE-ProRule" id="PRU00169"/>
    </source>
</evidence>